<feature type="domain" description="DUF6906" evidence="1">
    <location>
        <begin position="1"/>
        <end position="35"/>
    </location>
</feature>
<dbReference type="InterPro" id="IPR054201">
    <property type="entry name" value="DUF6906"/>
</dbReference>
<gene>
    <name evidence="2" type="ordered locus">NT01CX_2196</name>
</gene>
<dbReference type="Pfam" id="PF21847">
    <property type="entry name" value="DUF6906"/>
    <property type="match status" value="1"/>
</dbReference>
<accession>A0Q0W7</accession>
<dbReference type="EMBL" id="CP000382">
    <property type="protein sequence ID" value="ABK61040.1"/>
    <property type="molecule type" value="Genomic_DNA"/>
</dbReference>
<reference evidence="2 3" key="1">
    <citation type="journal article" date="2006" name="Nat. Biotechnol.">
        <title>The genome and transcriptomes of the anti-tumor agent Clostridium novyi-NT.</title>
        <authorList>
            <person name="Bettegowda C."/>
            <person name="Huang X."/>
            <person name="Lin J."/>
            <person name="Cheong I."/>
            <person name="Kohli M."/>
            <person name="Szabo S.A."/>
            <person name="Zhang X."/>
            <person name="Diaz L.A. Jr."/>
            <person name="Velculescu V.E."/>
            <person name="Parmigiani G."/>
            <person name="Kinzler K.W."/>
            <person name="Vogelstein B."/>
            <person name="Zhou S."/>
        </authorList>
    </citation>
    <scope>NUCLEOTIDE SEQUENCE [LARGE SCALE GENOMIC DNA]</scope>
    <source>
        <strain evidence="2 3">NT</strain>
    </source>
</reference>
<dbReference type="HOGENOM" id="CLU_3097419_0_0_9"/>
<evidence type="ECO:0000259" key="1">
    <source>
        <dbReference type="Pfam" id="PF21847"/>
    </source>
</evidence>
<dbReference type="KEGG" id="cno:NT01CX_2196"/>
<dbReference type="AlphaFoldDB" id="A0Q0W7"/>
<proteinExistence type="predicted"/>
<sequence>MKHLKRLSRNQKKALSSLGLESKHYLRLTQDGQYFVPVDIRTMKVLPPVRY</sequence>
<organism evidence="2 3">
    <name type="scientific">Clostridium novyi (strain NT)</name>
    <dbReference type="NCBI Taxonomy" id="386415"/>
    <lineage>
        <taxon>Bacteria</taxon>
        <taxon>Bacillati</taxon>
        <taxon>Bacillota</taxon>
        <taxon>Clostridia</taxon>
        <taxon>Eubacteriales</taxon>
        <taxon>Clostridiaceae</taxon>
        <taxon>Clostridium</taxon>
    </lineage>
</organism>
<evidence type="ECO:0000313" key="2">
    <source>
        <dbReference type="EMBL" id="ABK61040.1"/>
    </source>
</evidence>
<dbReference type="STRING" id="386415.NT01CX_2196"/>
<dbReference type="Proteomes" id="UP000008220">
    <property type="component" value="Chromosome"/>
</dbReference>
<evidence type="ECO:0000313" key="3">
    <source>
        <dbReference type="Proteomes" id="UP000008220"/>
    </source>
</evidence>
<protein>
    <recommendedName>
        <fullName evidence="1">DUF6906 domain-containing protein</fullName>
    </recommendedName>
</protein>
<keyword evidence="3" id="KW-1185">Reference proteome</keyword>
<name>A0Q0W7_CLONN</name>
<dbReference type="RefSeq" id="WP_011722269.1">
    <property type="nucleotide sequence ID" value="NC_008593.1"/>
</dbReference>